<feature type="transmembrane region" description="Helical" evidence="7">
    <location>
        <begin position="294"/>
        <end position="316"/>
    </location>
</feature>
<evidence type="ECO:0000256" key="4">
    <source>
        <dbReference type="ARBA" id="ARBA00022692"/>
    </source>
</evidence>
<dbReference type="PANTHER" id="PTHR43227:SF8">
    <property type="entry name" value="DIACETYLCHITOBIOSE UPTAKE SYSTEM PERMEASE PROTEIN DASB"/>
    <property type="match status" value="1"/>
</dbReference>
<feature type="transmembrane region" description="Helical" evidence="7">
    <location>
        <begin position="132"/>
        <end position="157"/>
    </location>
</feature>
<evidence type="ECO:0000256" key="6">
    <source>
        <dbReference type="ARBA" id="ARBA00023136"/>
    </source>
</evidence>
<feature type="transmembrane region" description="Helical" evidence="7">
    <location>
        <begin position="179"/>
        <end position="198"/>
    </location>
</feature>
<evidence type="ECO:0000256" key="3">
    <source>
        <dbReference type="ARBA" id="ARBA00022475"/>
    </source>
</evidence>
<evidence type="ECO:0000256" key="1">
    <source>
        <dbReference type="ARBA" id="ARBA00004651"/>
    </source>
</evidence>
<keyword evidence="11" id="KW-1185">Reference proteome</keyword>
<gene>
    <name evidence="10" type="ORF">GCM10023205_08620</name>
</gene>
<keyword evidence="4 7" id="KW-0812">Transmembrane</keyword>
<keyword evidence="6 7" id="KW-0472">Membrane</keyword>
<comment type="similarity">
    <text evidence="7">Belongs to the binding-protein-dependent transport system permease family.</text>
</comment>
<comment type="caution">
    <text evidence="10">The sequence shown here is derived from an EMBL/GenBank/DDBJ whole genome shotgun (WGS) entry which is preliminary data.</text>
</comment>
<evidence type="ECO:0000313" key="11">
    <source>
        <dbReference type="Proteomes" id="UP001500466"/>
    </source>
</evidence>
<comment type="subcellular location">
    <subcellularLocation>
        <location evidence="1 7">Cell membrane</location>
        <topology evidence="1 7">Multi-pass membrane protein</topology>
    </subcellularLocation>
</comment>
<dbReference type="EMBL" id="BAABHS010000002">
    <property type="protein sequence ID" value="GAA4950275.1"/>
    <property type="molecule type" value="Genomic_DNA"/>
</dbReference>
<feature type="transmembrane region" description="Helical" evidence="7">
    <location>
        <begin position="245"/>
        <end position="268"/>
    </location>
</feature>
<evidence type="ECO:0000256" key="2">
    <source>
        <dbReference type="ARBA" id="ARBA00022448"/>
    </source>
</evidence>
<dbReference type="CDD" id="cd06261">
    <property type="entry name" value="TM_PBP2"/>
    <property type="match status" value="1"/>
</dbReference>
<feature type="domain" description="ABC transmembrane type-1" evidence="9">
    <location>
        <begin position="98"/>
        <end position="315"/>
    </location>
</feature>
<dbReference type="PROSITE" id="PS50928">
    <property type="entry name" value="ABC_TM1"/>
    <property type="match status" value="1"/>
</dbReference>
<dbReference type="SUPFAM" id="SSF161098">
    <property type="entry name" value="MetI-like"/>
    <property type="match status" value="1"/>
</dbReference>
<dbReference type="InterPro" id="IPR035906">
    <property type="entry name" value="MetI-like_sf"/>
</dbReference>
<evidence type="ECO:0000313" key="10">
    <source>
        <dbReference type="EMBL" id="GAA4950275.1"/>
    </source>
</evidence>
<evidence type="ECO:0000256" key="5">
    <source>
        <dbReference type="ARBA" id="ARBA00022989"/>
    </source>
</evidence>
<feature type="transmembrane region" description="Helical" evidence="7">
    <location>
        <begin position="102"/>
        <end position="123"/>
    </location>
</feature>
<feature type="transmembrane region" description="Helical" evidence="7">
    <location>
        <begin position="33"/>
        <end position="56"/>
    </location>
</feature>
<dbReference type="InterPro" id="IPR000515">
    <property type="entry name" value="MetI-like"/>
</dbReference>
<dbReference type="InterPro" id="IPR050809">
    <property type="entry name" value="UgpAE/MalFG_permease"/>
</dbReference>
<evidence type="ECO:0000259" key="9">
    <source>
        <dbReference type="PROSITE" id="PS50928"/>
    </source>
</evidence>
<protein>
    <submittedName>
        <fullName evidence="10">Sugar ABC transporter permease</fullName>
    </submittedName>
</protein>
<organism evidence="10 11">
    <name type="scientific">Yinghuangia aomiensis</name>
    <dbReference type="NCBI Taxonomy" id="676205"/>
    <lineage>
        <taxon>Bacteria</taxon>
        <taxon>Bacillati</taxon>
        <taxon>Actinomycetota</taxon>
        <taxon>Actinomycetes</taxon>
        <taxon>Kitasatosporales</taxon>
        <taxon>Streptomycetaceae</taxon>
        <taxon>Yinghuangia</taxon>
    </lineage>
</organism>
<dbReference type="Proteomes" id="UP001500466">
    <property type="component" value="Unassembled WGS sequence"/>
</dbReference>
<evidence type="ECO:0000256" key="8">
    <source>
        <dbReference type="SAM" id="MobiDB-lite"/>
    </source>
</evidence>
<keyword evidence="3" id="KW-1003">Cell membrane</keyword>
<name>A0ABP9GQ04_9ACTN</name>
<dbReference type="Pfam" id="PF00528">
    <property type="entry name" value="BPD_transp_1"/>
    <property type="match status" value="1"/>
</dbReference>
<evidence type="ECO:0000256" key="7">
    <source>
        <dbReference type="RuleBase" id="RU363032"/>
    </source>
</evidence>
<keyword evidence="5 7" id="KW-1133">Transmembrane helix</keyword>
<feature type="region of interest" description="Disordered" evidence="8">
    <location>
        <begin position="1"/>
        <end position="27"/>
    </location>
</feature>
<proteinExistence type="inferred from homology"/>
<dbReference type="PANTHER" id="PTHR43227">
    <property type="entry name" value="BLL4140 PROTEIN"/>
    <property type="match status" value="1"/>
</dbReference>
<sequence length="328" mass="36930">MVATPTQPPRNDAPAGESNSHKRPRRRRGPLQLVSPYLMVAPAALGIVFLLFYPVVKNAILGFKHYGKKEFTLGLSGDWVGFDNFKEIFQDDKFWEVTKRSFWFTGVNVVAIMVLSTLIALMLMRLGKVMRILVLTSLVTAWAMPVIAATTVFKWLFRSDNGIVNYLLVKLGFDSFDDYTWFAHGSSTLVVVFILLVWQSVPFATLTIYAGLTTIPTEVYESARLDGAGPVRIFRSITFPMLRPIFLLVTSLEIIWIFKSFAQIWSIAGDNGPIDDVATLPVYAYQVGMQLKRYGVAGAISTVTVLLIAAMLVFYFRQLFKQEREAEK</sequence>
<dbReference type="Gene3D" id="1.10.3720.10">
    <property type="entry name" value="MetI-like"/>
    <property type="match status" value="1"/>
</dbReference>
<keyword evidence="2 7" id="KW-0813">Transport</keyword>
<accession>A0ABP9GQ04</accession>
<reference evidence="11" key="1">
    <citation type="journal article" date="2019" name="Int. J. Syst. Evol. Microbiol.">
        <title>The Global Catalogue of Microorganisms (GCM) 10K type strain sequencing project: providing services to taxonomists for standard genome sequencing and annotation.</title>
        <authorList>
            <consortium name="The Broad Institute Genomics Platform"/>
            <consortium name="The Broad Institute Genome Sequencing Center for Infectious Disease"/>
            <person name="Wu L."/>
            <person name="Ma J."/>
        </authorList>
    </citation>
    <scope>NUCLEOTIDE SEQUENCE [LARGE SCALE GENOMIC DNA]</scope>
    <source>
        <strain evidence="11">JCM 17986</strain>
    </source>
</reference>